<dbReference type="EMBL" id="MGJN01000014">
    <property type="protein sequence ID" value="OGN06827.1"/>
    <property type="molecule type" value="Genomic_DNA"/>
</dbReference>
<keyword evidence="1" id="KW-1133">Transmembrane helix</keyword>
<evidence type="ECO:0000256" key="1">
    <source>
        <dbReference type="SAM" id="Phobius"/>
    </source>
</evidence>
<accession>A0A1F8F116</accession>
<evidence type="ECO:0000313" key="2">
    <source>
        <dbReference type="EMBL" id="OGN06827.1"/>
    </source>
</evidence>
<comment type="caution">
    <text evidence="2">The sequence shown here is derived from an EMBL/GenBank/DDBJ whole genome shotgun (WGS) entry which is preliminary data.</text>
</comment>
<gene>
    <name evidence="2" type="ORF">A3B86_02935</name>
</gene>
<reference evidence="2 3" key="1">
    <citation type="journal article" date="2016" name="Nat. Commun.">
        <title>Thousands of microbial genomes shed light on interconnected biogeochemical processes in an aquifer system.</title>
        <authorList>
            <person name="Anantharaman K."/>
            <person name="Brown C.T."/>
            <person name="Hug L.A."/>
            <person name="Sharon I."/>
            <person name="Castelle C.J."/>
            <person name="Probst A.J."/>
            <person name="Thomas B.C."/>
            <person name="Singh A."/>
            <person name="Wilkins M.J."/>
            <person name="Karaoz U."/>
            <person name="Brodie E.L."/>
            <person name="Williams K.H."/>
            <person name="Hubbard S.S."/>
            <person name="Banfield J.F."/>
        </authorList>
    </citation>
    <scope>NUCLEOTIDE SEQUENCE [LARGE SCALE GENOMIC DNA]</scope>
</reference>
<dbReference type="SUPFAM" id="SSF82171">
    <property type="entry name" value="DPP6 N-terminal domain-like"/>
    <property type="match status" value="1"/>
</dbReference>
<evidence type="ECO:0000313" key="3">
    <source>
        <dbReference type="Proteomes" id="UP000176834"/>
    </source>
</evidence>
<dbReference type="AlphaFoldDB" id="A0A1F8F116"/>
<evidence type="ECO:0008006" key="4">
    <source>
        <dbReference type="Google" id="ProtNLM"/>
    </source>
</evidence>
<organism evidence="2 3">
    <name type="scientific">Candidatus Yanofskybacteria bacterium RIFCSPHIGHO2_02_FULL_38_22b</name>
    <dbReference type="NCBI Taxonomy" id="1802673"/>
    <lineage>
        <taxon>Bacteria</taxon>
        <taxon>Candidatus Yanofskyibacteriota</taxon>
    </lineage>
</organism>
<sequence>MTKNKSQNGFIILDIVISMVIIVTVLTTVILVVFSNQTVALDTKLNSEALGKAEKIIEDAKIQSRLDYFKTDSSSLFDGFFQKNLLVHDISPCLKNAKSSVEWQTDPNRPGKVELETILINVFSTTSLSGDCGPTSLSKTNWENINCQEGYFDYPSPDIVSTGVDLIKRGQNNYAVLAAEGSAGSNNLWVIDINDVNSPFAVSSLDTGSSLNDVDVAGKYAFSIGNSSDSQLRIVDLTDLSNPILITSRSLPGTYGSEGRKIFYHNNLVYVGTDNTYDNEFYIYSVLNPANPTFLGGYQIDGSVEDLFIREEIVDGSLKTLAYMTLSAINSAYPEFIVLDVSDPGLIVFRGFFDMPGNKSAKTLYILGKYAYIGMGSGVGDNLYVLNISNLNQINLSDATTLDSQELGIQKIMASGNLAFASIPGNSGEVIIIDTTDKTSVAPTSSCYHNQNITDFDLDNKYIYTANYNERGLGIIADN</sequence>
<name>A0A1F8F116_9BACT</name>
<dbReference type="InterPro" id="IPR013211">
    <property type="entry name" value="LVIVD"/>
</dbReference>
<dbReference type="Proteomes" id="UP000176834">
    <property type="component" value="Unassembled WGS sequence"/>
</dbReference>
<keyword evidence="1" id="KW-0812">Transmembrane</keyword>
<dbReference type="Pfam" id="PF08309">
    <property type="entry name" value="LVIVD"/>
    <property type="match status" value="2"/>
</dbReference>
<keyword evidence="1" id="KW-0472">Membrane</keyword>
<proteinExistence type="predicted"/>
<protein>
    <recommendedName>
        <fullName evidence="4">LVIVD repeat protein</fullName>
    </recommendedName>
</protein>
<feature type="transmembrane region" description="Helical" evidence="1">
    <location>
        <begin position="12"/>
        <end position="34"/>
    </location>
</feature>